<dbReference type="Pfam" id="PF06508">
    <property type="entry name" value="QueC"/>
    <property type="match status" value="1"/>
</dbReference>
<dbReference type="Proteomes" id="UP000027186">
    <property type="component" value="Plasmid AbAZ39_p1"/>
</dbReference>
<evidence type="ECO:0000313" key="12">
    <source>
        <dbReference type="Proteomes" id="UP000027186"/>
    </source>
</evidence>
<reference evidence="11 12" key="1">
    <citation type="journal article" date="2014" name="Genome Announc.">
        <title>Complete Genome Sequence of the Model Rhizosphere Strain Azospirillum brasilense Az39, Successfully Applied in Agriculture.</title>
        <authorList>
            <person name="Rivera D."/>
            <person name="Revale S."/>
            <person name="Molina R."/>
            <person name="Gualpa J."/>
            <person name="Puente M."/>
            <person name="Maroniche G."/>
            <person name="Paris G."/>
            <person name="Baker D."/>
            <person name="Clavijo B."/>
            <person name="McLay K."/>
            <person name="Spaepen S."/>
            <person name="Perticari A."/>
            <person name="Vazquez M."/>
            <person name="Wisniewski-Dye F."/>
            <person name="Watkins C."/>
            <person name="Martinez-Abarca F."/>
            <person name="Vanderleyden J."/>
            <person name="Cassan F."/>
        </authorList>
    </citation>
    <scope>NUCLEOTIDE SEQUENCE [LARGE SCALE GENOMIC DNA]</scope>
    <source>
        <strain evidence="11 12">Az39</strain>
        <plasmid evidence="11">AbAZ39_p1</plasmid>
    </source>
</reference>
<dbReference type="Gene3D" id="3.40.50.620">
    <property type="entry name" value="HUPs"/>
    <property type="match status" value="1"/>
</dbReference>
<evidence type="ECO:0000256" key="7">
    <source>
        <dbReference type="ARBA" id="ARBA00022840"/>
    </source>
</evidence>
<keyword evidence="6" id="KW-0862">Zinc</keyword>
<sequence>MMIGLLLSGGMDSVSIAWWKRPDVAITVDYGQRPAQAEITASAAACEAMGIRHEVVRADCSSLGSGDMAGTAPAAVAPVSEWWPFRNQLILTLAGMAAVRIGVTHLMVGALVTDGAHADGRPEFVDAISRLMSLQEGGITVSAPAIGMDAAELVRASGIPREVLAWAHSCHVGNLACGSCRGCVKHYRTWEALGLDPY</sequence>
<keyword evidence="7" id="KW-0067">ATP-binding</keyword>
<gene>
    <name evidence="11" type="ORF">ABAZ39_14655</name>
</gene>
<proteinExistence type="inferred from homology"/>
<name>A0A060DG80_9PROT</name>
<keyword evidence="5" id="KW-0671">Queuosine biosynthesis</keyword>
<accession>A0A060DG80</accession>
<dbReference type="EMBL" id="CP007794">
    <property type="protein sequence ID" value="AIB13201.1"/>
    <property type="molecule type" value="Genomic_DNA"/>
</dbReference>
<dbReference type="PANTHER" id="PTHR42914">
    <property type="entry name" value="7-CYANO-7-DEAZAGUANINE SYNTHASE"/>
    <property type="match status" value="1"/>
</dbReference>
<evidence type="ECO:0000256" key="6">
    <source>
        <dbReference type="ARBA" id="ARBA00022833"/>
    </source>
</evidence>
<dbReference type="GO" id="GO:0005524">
    <property type="term" value="F:ATP binding"/>
    <property type="evidence" value="ECO:0007669"/>
    <property type="project" value="UniProtKB-KW"/>
</dbReference>
<organism evidence="11 12">
    <name type="scientific">Azospirillum argentinense</name>
    <dbReference type="NCBI Taxonomy" id="2970906"/>
    <lineage>
        <taxon>Bacteria</taxon>
        <taxon>Pseudomonadati</taxon>
        <taxon>Pseudomonadota</taxon>
        <taxon>Alphaproteobacteria</taxon>
        <taxon>Rhodospirillales</taxon>
        <taxon>Azospirillaceae</taxon>
        <taxon>Azospirillum</taxon>
    </lineage>
</organism>
<keyword evidence="4" id="KW-0547">Nucleotide-binding</keyword>
<dbReference type="GO" id="GO:0016874">
    <property type="term" value="F:ligase activity"/>
    <property type="evidence" value="ECO:0007669"/>
    <property type="project" value="UniProtKB-KW"/>
</dbReference>
<dbReference type="RefSeq" id="WP_144243611.1">
    <property type="nucleotide sequence ID" value="NZ_CP007794.1"/>
</dbReference>
<evidence type="ECO:0000256" key="3">
    <source>
        <dbReference type="ARBA" id="ARBA00022723"/>
    </source>
</evidence>
<dbReference type="KEGG" id="abq:ABAZ39_14655"/>
<evidence type="ECO:0000256" key="9">
    <source>
        <dbReference type="ARBA" id="ARBA00039149"/>
    </source>
</evidence>
<evidence type="ECO:0000256" key="10">
    <source>
        <dbReference type="ARBA" id="ARBA00047890"/>
    </source>
</evidence>
<dbReference type="EC" id="6.3.4.20" evidence="9"/>
<dbReference type="SUPFAM" id="SSF52402">
    <property type="entry name" value="Adenine nucleotide alpha hydrolases-like"/>
    <property type="match status" value="1"/>
</dbReference>
<evidence type="ECO:0000256" key="2">
    <source>
        <dbReference type="ARBA" id="ARBA00022598"/>
    </source>
</evidence>
<dbReference type="InterPro" id="IPR014729">
    <property type="entry name" value="Rossmann-like_a/b/a_fold"/>
</dbReference>
<dbReference type="AlphaFoldDB" id="A0A060DG80"/>
<evidence type="ECO:0000256" key="4">
    <source>
        <dbReference type="ARBA" id="ARBA00022741"/>
    </source>
</evidence>
<dbReference type="PANTHER" id="PTHR42914:SF1">
    <property type="entry name" value="7-CYANO-7-DEAZAGUANINE SYNTHASE"/>
    <property type="match status" value="1"/>
</dbReference>
<comment type="catalytic activity">
    <reaction evidence="10">
        <text>7-carboxy-7-carbaguanine + NH4(+) + 2 ATP = 7-cyano-7-carbaguanine + 2 AMP + 2 diphosphate + 2 H(+)</text>
        <dbReference type="Rhea" id="RHEA:27982"/>
        <dbReference type="ChEBI" id="CHEBI:15378"/>
        <dbReference type="ChEBI" id="CHEBI:28938"/>
        <dbReference type="ChEBI" id="CHEBI:30616"/>
        <dbReference type="ChEBI" id="CHEBI:33019"/>
        <dbReference type="ChEBI" id="CHEBI:45075"/>
        <dbReference type="ChEBI" id="CHEBI:61036"/>
        <dbReference type="ChEBI" id="CHEBI:456215"/>
        <dbReference type="EC" id="6.3.4.20"/>
    </reaction>
</comment>
<protein>
    <recommendedName>
        <fullName evidence="9">7-cyano-7-deazaguanine synthase</fullName>
        <ecNumber evidence="9">6.3.4.20</ecNumber>
    </recommendedName>
</protein>
<evidence type="ECO:0000256" key="1">
    <source>
        <dbReference type="ARBA" id="ARBA00005061"/>
    </source>
</evidence>
<evidence type="ECO:0000256" key="5">
    <source>
        <dbReference type="ARBA" id="ARBA00022785"/>
    </source>
</evidence>
<comment type="pathway">
    <text evidence="1">Purine metabolism; 7-cyano-7-deazaguanine biosynthesis.</text>
</comment>
<keyword evidence="3" id="KW-0479">Metal-binding</keyword>
<dbReference type="GO" id="GO:0046872">
    <property type="term" value="F:metal ion binding"/>
    <property type="evidence" value="ECO:0007669"/>
    <property type="project" value="UniProtKB-KW"/>
</dbReference>
<evidence type="ECO:0000256" key="8">
    <source>
        <dbReference type="ARBA" id="ARBA00037993"/>
    </source>
</evidence>
<keyword evidence="2" id="KW-0436">Ligase</keyword>
<dbReference type="InterPro" id="IPR018317">
    <property type="entry name" value="QueC"/>
</dbReference>
<geneLocation type="plasmid" evidence="11 12">
    <name>AbAZ39_p1</name>
</geneLocation>
<evidence type="ECO:0000313" key="11">
    <source>
        <dbReference type="EMBL" id="AIB13201.1"/>
    </source>
</evidence>
<dbReference type="GO" id="GO:0008616">
    <property type="term" value="P:tRNA queuosine(34) biosynthetic process"/>
    <property type="evidence" value="ECO:0007669"/>
    <property type="project" value="UniProtKB-KW"/>
</dbReference>
<comment type="similarity">
    <text evidence="8">Belongs to the QueC family.</text>
</comment>
<keyword evidence="11" id="KW-0614">Plasmid</keyword>